<comment type="caution">
    <text evidence="5">The sequence shown here is derived from an EMBL/GenBank/DDBJ whole genome shotgun (WGS) entry which is preliminary data.</text>
</comment>
<sequence>MEITRERYDVVIVGSGGAGLRAALAAAESGARPVLLTKGEPQRSGGTLSAHYSFCAVLPTAKPGDSPDVFASDIFRSGEGLPDPRLVRVLAEQAGDAVAFAEQLGVAFDLEEDGSKPHLGWLAGHTHARAVHVGNAVGREMVRVLMKAVKRARIPMHAFTHATDLIVDDGVVRGVAAYHQPSGELRMYEAPAVVVATGGGSQIYELNTNPFEATGDGYGLALRAGIELTDMEFVQHYPTVMVSPPGARGLMFNSGILIPQGARLLNRHGEDFWDRYEVGALLDATRDVMSRVMYQEIAAGNGTDAGGLYISTRGMDPDKFPQMQQRLLEDVGVDRDAVDREVAPGAHYFMGGLRIEPDASTSLPGVFAAGECSGGIHGANRLAGNALSENQVFGAIAGRSAAAYALRHPLPPCAGADGNAIEEALEPIRRILSRVSKRECELKPSEGWAEVQTLMQRNVGATRTEEGLECALQRLSSMREELPERLGLRESSLAYNRDAGKALELRNMIDTGWSVAATALERRESRGAHVRLDAPKKSENWACSLAIRLSAGSGCIRKLPRKPGDRT</sequence>
<dbReference type="RefSeq" id="WP_344917281.1">
    <property type="nucleotide sequence ID" value="NZ_BAAAYO010000021.1"/>
</dbReference>
<dbReference type="EMBL" id="JBHMAG010000005">
    <property type="protein sequence ID" value="MFB9751295.1"/>
    <property type="molecule type" value="Genomic_DNA"/>
</dbReference>
<evidence type="ECO:0000313" key="5">
    <source>
        <dbReference type="EMBL" id="MFB9751295.1"/>
    </source>
</evidence>
<dbReference type="PRINTS" id="PR00411">
    <property type="entry name" value="PNDRDTASEI"/>
</dbReference>
<evidence type="ECO:0000256" key="1">
    <source>
        <dbReference type="ARBA" id="ARBA00022630"/>
    </source>
</evidence>
<dbReference type="InterPro" id="IPR030664">
    <property type="entry name" value="SdhA/FrdA/AprA"/>
</dbReference>
<dbReference type="InterPro" id="IPR037099">
    <property type="entry name" value="Fum_R/Succ_DH_flav-like_C_sf"/>
</dbReference>
<dbReference type="Gene3D" id="1.20.58.100">
    <property type="entry name" value="Fumarate reductase/succinate dehydrogenase flavoprotein-like, C-terminal domain"/>
    <property type="match status" value="1"/>
</dbReference>
<protein>
    <submittedName>
        <fullName evidence="5">L-aspartate oxidase</fullName>
    </submittedName>
</protein>
<keyword evidence="6" id="KW-1185">Reference proteome</keyword>
<feature type="domain" description="FAD-dependent oxidoreductase 2 FAD-binding" evidence="3">
    <location>
        <begin position="9"/>
        <end position="387"/>
    </location>
</feature>
<dbReference type="Pfam" id="PF02910">
    <property type="entry name" value="Succ_DH_flav_C"/>
    <property type="match status" value="1"/>
</dbReference>
<name>A0ABV5VT16_9BACL</name>
<dbReference type="InterPro" id="IPR027477">
    <property type="entry name" value="Succ_DH/fumarate_Rdtase_cat_sf"/>
</dbReference>
<dbReference type="PIRSF" id="PIRSF000171">
    <property type="entry name" value="SDHA_APRA_LASPO"/>
    <property type="match status" value="1"/>
</dbReference>
<dbReference type="InterPro" id="IPR036188">
    <property type="entry name" value="FAD/NAD-bd_sf"/>
</dbReference>
<dbReference type="Gene3D" id="3.50.50.60">
    <property type="entry name" value="FAD/NAD(P)-binding domain"/>
    <property type="match status" value="1"/>
</dbReference>
<dbReference type="PANTHER" id="PTHR11632">
    <property type="entry name" value="SUCCINATE DEHYDROGENASE 2 FLAVOPROTEIN SUBUNIT"/>
    <property type="match status" value="1"/>
</dbReference>
<keyword evidence="1" id="KW-0285">Flavoprotein</keyword>
<keyword evidence="2" id="KW-0560">Oxidoreductase</keyword>
<organism evidence="5 6">
    <name type="scientific">Paenibacillus hodogayensis</name>
    <dbReference type="NCBI Taxonomy" id="279208"/>
    <lineage>
        <taxon>Bacteria</taxon>
        <taxon>Bacillati</taxon>
        <taxon>Bacillota</taxon>
        <taxon>Bacilli</taxon>
        <taxon>Bacillales</taxon>
        <taxon>Paenibacillaceae</taxon>
        <taxon>Paenibacillus</taxon>
    </lineage>
</organism>
<feature type="domain" description="Fumarate reductase/succinate dehydrogenase flavoprotein-like C-terminal" evidence="4">
    <location>
        <begin position="450"/>
        <end position="547"/>
    </location>
</feature>
<dbReference type="PANTHER" id="PTHR11632:SF51">
    <property type="entry name" value="SUCCINATE DEHYDROGENASE [UBIQUINONE] FLAVOPROTEIN SUBUNIT, MITOCHONDRIAL"/>
    <property type="match status" value="1"/>
</dbReference>
<evidence type="ECO:0000259" key="4">
    <source>
        <dbReference type="Pfam" id="PF02910"/>
    </source>
</evidence>
<gene>
    <name evidence="5" type="ORF">ACFFNY_06930</name>
</gene>
<dbReference type="InterPro" id="IPR003953">
    <property type="entry name" value="FAD-dep_OxRdtase_2_FAD-bd"/>
</dbReference>
<evidence type="ECO:0000313" key="6">
    <source>
        <dbReference type="Proteomes" id="UP001589619"/>
    </source>
</evidence>
<evidence type="ECO:0000259" key="3">
    <source>
        <dbReference type="Pfam" id="PF00890"/>
    </source>
</evidence>
<dbReference type="SUPFAM" id="SSF56425">
    <property type="entry name" value="Succinate dehydrogenase/fumarate reductase flavoprotein, catalytic domain"/>
    <property type="match status" value="1"/>
</dbReference>
<reference evidence="5 6" key="1">
    <citation type="submission" date="2024-09" db="EMBL/GenBank/DDBJ databases">
        <authorList>
            <person name="Sun Q."/>
            <person name="Mori K."/>
        </authorList>
    </citation>
    <scope>NUCLEOTIDE SEQUENCE [LARGE SCALE GENOMIC DNA]</scope>
    <source>
        <strain evidence="5 6">JCM 12520</strain>
    </source>
</reference>
<dbReference type="Pfam" id="PF00890">
    <property type="entry name" value="FAD_binding_2"/>
    <property type="match status" value="1"/>
</dbReference>
<dbReference type="Gene3D" id="3.90.700.10">
    <property type="entry name" value="Succinate dehydrogenase/fumarate reductase flavoprotein, catalytic domain"/>
    <property type="match status" value="1"/>
</dbReference>
<evidence type="ECO:0000256" key="2">
    <source>
        <dbReference type="ARBA" id="ARBA00023002"/>
    </source>
</evidence>
<dbReference type="SUPFAM" id="SSF51905">
    <property type="entry name" value="FAD/NAD(P)-binding domain"/>
    <property type="match status" value="1"/>
</dbReference>
<dbReference type="Proteomes" id="UP001589619">
    <property type="component" value="Unassembled WGS sequence"/>
</dbReference>
<proteinExistence type="predicted"/>
<accession>A0ABV5VT16</accession>
<dbReference type="PRINTS" id="PR00368">
    <property type="entry name" value="FADPNR"/>
</dbReference>
<dbReference type="SUPFAM" id="SSF46977">
    <property type="entry name" value="Succinate dehydrogenase/fumarate reductase flavoprotein C-terminal domain"/>
    <property type="match status" value="1"/>
</dbReference>
<dbReference type="InterPro" id="IPR015939">
    <property type="entry name" value="Fum_Rdtase/Succ_DH_flav-like_C"/>
</dbReference>